<gene>
    <name evidence="2" type="ORF">FWK35_00026728</name>
</gene>
<comment type="caution">
    <text evidence="2">The sequence shown here is derived from an EMBL/GenBank/DDBJ whole genome shotgun (WGS) entry which is preliminary data.</text>
</comment>
<evidence type="ECO:0000313" key="2">
    <source>
        <dbReference type="EMBL" id="KAF0724598.1"/>
    </source>
</evidence>
<feature type="region of interest" description="Disordered" evidence="1">
    <location>
        <begin position="854"/>
        <end position="895"/>
    </location>
</feature>
<accession>A0A6G0WD62</accession>
<keyword evidence="3" id="KW-1185">Reference proteome</keyword>
<dbReference type="Proteomes" id="UP000478052">
    <property type="component" value="Unassembled WGS sequence"/>
</dbReference>
<feature type="compositionally biased region" description="Basic residues" evidence="1">
    <location>
        <begin position="865"/>
        <end position="886"/>
    </location>
</feature>
<dbReference type="OrthoDB" id="6620441at2759"/>
<dbReference type="AlphaFoldDB" id="A0A6G0WD62"/>
<feature type="non-terminal residue" evidence="2">
    <location>
        <position position="1"/>
    </location>
</feature>
<name>A0A6G0WD62_APHCR</name>
<reference evidence="2 3" key="1">
    <citation type="submission" date="2019-08" db="EMBL/GenBank/DDBJ databases">
        <title>Whole genome of Aphis craccivora.</title>
        <authorList>
            <person name="Voronova N.V."/>
            <person name="Shulinski R.S."/>
            <person name="Bandarenka Y.V."/>
            <person name="Zhorov D.G."/>
            <person name="Warner D."/>
        </authorList>
    </citation>
    <scope>NUCLEOTIDE SEQUENCE [LARGE SCALE GENOMIC DNA]</scope>
    <source>
        <strain evidence="2">180601</strain>
        <tissue evidence="2">Whole Body</tissue>
    </source>
</reference>
<dbReference type="EMBL" id="VUJU01008879">
    <property type="protein sequence ID" value="KAF0724598.1"/>
    <property type="molecule type" value="Genomic_DNA"/>
</dbReference>
<organism evidence="2 3">
    <name type="scientific">Aphis craccivora</name>
    <name type="common">Cowpea aphid</name>
    <dbReference type="NCBI Taxonomy" id="307492"/>
    <lineage>
        <taxon>Eukaryota</taxon>
        <taxon>Metazoa</taxon>
        <taxon>Ecdysozoa</taxon>
        <taxon>Arthropoda</taxon>
        <taxon>Hexapoda</taxon>
        <taxon>Insecta</taxon>
        <taxon>Pterygota</taxon>
        <taxon>Neoptera</taxon>
        <taxon>Paraneoptera</taxon>
        <taxon>Hemiptera</taxon>
        <taxon>Sternorrhyncha</taxon>
        <taxon>Aphidomorpha</taxon>
        <taxon>Aphidoidea</taxon>
        <taxon>Aphididae</taxon>
        <taxon>Aphidini</taxon>
        <taxon>Aphis</taxon>
        <taxon>Aphis</taxon>
    </lineage>
</organism>
<protein>
    <submittedName>
        <fullName evidence="2">Uncharacterized protein</fullName>
    </submittedName>
</protein>
<sequence length="1026" mass="117693">TYNEDISQMVIEIQEPFASTDLFSDENLFPEGTSNDLDSISIITDSSERSIITDKKPNYIHAVQSEEIETLASNHVLNPQSKDYVSTILNNYAGGKLVFKYYDTFGTLNQSMRNTLSSVVIKHEIQECEHNLKIDKNKFSLLAEGIEKLFPNEIKETYFTPYYKDGNNVIPVKGKLYDKYCNLKKHIKKININSNTDVATHSGDVDNHNFIDSDYEDKILWLKNNTQPSQTLQTYWVETVRYRNHKKHNSMELYPALNRPLGHFLIELDFKHLYPEKDFKLLNKIDVFVVKLIEHIKSANFQFGIQGPSILKELQTPSKPGNEYTAVFKLLPLLFQPLTIKLNGKRKIDGITSVWRPSKAEQAAAFITFISDVGELKIAHKVKVDKAFEYGLKLQPYVIVIDSTEFFVVIDNTYYKLETLIKAVDVCFKSFFSLNVHYPTECEQYLNFTKEHKTSALHFVSCPVLNDDIPSSHHCTESITIKQFNNTLRYNSISLASKWYNNNMLLMFDSLEDPFSNINSEHMRFKALDEMGVLVRPKMVDIGCGLTNRMMGGHVLFEPKPVKMSVIPLRSVLKIILQDCNLFEIVIKYMKQLECSSKKCISNFVQSQLWQRSHAGNNKLGAVYASLACLPPKYSSSLENIFLVSLFKSKDRQEYRNHAVFSELISELKFLETNGIDILYNGKINKVFFSLGLILGDNLGLHSMLGFSESFIANFPCRFCKSHKTECQHQVEQIDNNLRNEVNYSDDVAVNDLTLTGIKQLCIFNEINSFHVTKNYAVDIMHDILEGVCKYDIGMMLKTMIYDLNYFTIDILNDRIESFNYGPINIRNRPPLLSNESLGRGIIKMSASEMFNTRSNRSRWDGQRNRRTKKARNARLKADRRRRRSRQSSYPLRELRGSTPTQKLVRLIARVSRLIIERVVIPRQGGLAGEIAVFVRHDRVNSPPQADRHLCLEPCGAIGCPGHLQLRWGNWRLPPSFPLAKTIPCIGPRYRQGCRHRPPPSVRVARLLEGEPDKHPRLRSGSPLGG</sequence>
<evidence type="ECO:0000313" key="3">
    <source>
        <dbReference type="Proteomes" id="UP000478052"/>
    </source>
</evidence>
<proteinExistence type="predicted"/>
<evidence type="ECO:0000256" key="1">
    <source>
        <dbReference type="SAM" id="MobiDB-lite"/>
    </source>
</evidence>